<evidence type="ECO:0000256" key="1">
    <source>
        <dbReference type="ARBA" id="ARBA00038357"/>
    </source>
</evidence>
<dbReference type="PANTHER" id="PTHR10281:SF106">
    <property type="entry name" value="IP06960P-RELATED"/>
    <property type="match status" value="1"/>
</dbReference>
<protein>
    <recommendedName>
        <fullName evidence="4">Cytochrome b5 heme-binding domain-containing protein</fullName>
    </recommendedName>
</protein>
<keyword evidence="3" id="KW-0812">Transmembrane</keyword>
<reference evidence="5 6" key="1">
    <citation type="journal article" date="2007" name="Nature">
        <title>Evolution of genes and genomes on the Drosophila phylogeny.</title>
        <authorList>
            <consortium name="Drosophila 12 Genomes Consortium"/>
            <person name="Clark A.G."/>
            <person name="Eisen M.B."/>
            <person name="Smith D.R."/>
            <person name="Bergman C.M."/>
            <person name="Oliver B."/>
            <person name="Markow T.A."/>
            <person name="Kaufman T.C."/>
            <person name="Kellis M."/>
            <person name="Gelbart W."/>
            <person name="Iyer V.N."/>
            <person name="Pollard D.A."/>
            <person name="Sackton T.B."/>
            <person name="Larracuente A.M."/>
            <person name="Singh N.D."/>
            <person name="Abad J.P."/>
            <person name="Abt D.N."/>
            <person name="Adryan B."/>
            <person name="Aguade M."/>
            <person name="Akashi H."/>
            <person name="Anderson W.W."/>
            <person name="Aquadro C.F."/>
            <person name="Ardell D.H."/>
            <person name="Arguello R."/>
            <person name="Artieri C.G."/>
            <person name="Barbash D.A."/>
            <person name="Barker D."/>
            <person name="Barsanti P."/>
            <person name="Batterham P."/>
            <person name="Batzoglou S."/>
            <person name="Begun D."/>
            <person name="Bhutkar A."/>
            <person name="Blanco E."/>
            <person name="Bosak S.A."/>
            <person name="Bradley R.K."/>
            <person name="Brand A.D."/>
            <person name="Brent M.R."/>
            <person name="Brooks A.N."/>
            <person name="Brown R.H."/>
            <person name="Butlin R.K."/>
            <person name="Caggese C."/>
            <person name="Calvi B.R."/>
            <person name="Bernardo de Carvalho A."/>
            <person name="Caspi A."/>
            <person name="Castrezana S."/>
            <person name="Celniker S.E."/>
            <person name="Chang J.L."/>
            <person name="Chapple C."/>
            <person name="Chatterji S."/>
            <person name="Chinwalla A."/>
            <person name="Civetta A."/>
            <person name="Clifton S.W."/>
            <person name="Comeron J.M."/>
            <person name="Costello J.C."/>
            <person name="Coyne J.A."/>
            <person name="Daub J."/>
            <person name="David R.G."/>
            <person name="Delcher A.L."/>
            <person name="Delehaunty K."/>
            <person name="Do C.B."/>
            <person name="Ebling H."/>
            <person name="Edwards K."/>
            <person name="Eickbush T."/>
            <person name="Evans J.D."/>
            <person name="Filipski A."/>
            <person name="Findeiss S."/>
            <person name="Freyhult E."/>
            <person name="Fulton L."/>
            <person name="Fulton R."/>
            <person name="Garcia A.C."/>
            <person name="Gardiner A."/>
            <person name="Garfield D.A."/>
            <person name="Garvin B.E."/>
            <person name="Gibson G."/>
            <person name="Gilbert D."/>
            <person name="Gnerre S."/>
            <person name="Godfrey J."/>
            <person name="Good R."/>
            <person name="Gotea V."/>
            <person name="Gravely B."/>
            <person name="Greenberg A.J."/>
            <person name="Griffiths-Jones S."/>
            <person name="Gross S."/>
            <person name="Guigo R."/>
            <person name="Gustafson E.A."/>
            <person name="Haerty W."/>
            <person name="Hahn M.W."/>
            <person name="Halligan D.L."/>
            <person name="Halpern A.L."/>
            <person name="Halter G.M."/>
            <person name="Han M.V."/>
            <person name="Heger A."/>
            <person name="Hillier L."/>
            <person name="Hinrichs A.S."/>
            <person name="Holmes I."/>
            <person name="Hoskins R.A."/>
            <person name="Hubisz M.J."/>
            <person name="Hultmark D."/>
            <person name="Huntley M.A."/>
            <person name="Jaffe D.B."/>
            <person name="Jagadeeshan S."/>
            <person name="Jeck W.R."/>
            <person name="Johnson J."/>
            <person name="Jones C.D."/>
            <person name="Jordan W.C."/>
            <person name="Karpen G.H."/>
            <person name="Kataoka E."/>
            <person name="Keightley P.D."/>
            <person name="Kheradpour P."/>
            <person name="Kirkness E.F."/>
            <person name="Koerich L.B."/>
            <person name="Kristiansen K."/>
            <person name="Kudrna D."/>
            <person name="Kulathinal R.J."/>
            <person name="Kumar S."/>
            <person name="Kwok R."/>
            <person name="Lander E."/>
            <person name="Langley C.H."/>
            <person name="Lapoint R."/>
            <person name="Lazzaro B.P."/>
            <person name="Lee S.J."/>
            <person name="Levesque L."/>
            <person name="Li R."/>
            <person name="Lin C.F."/>
            <person name="Lin M.F."/>
            <person name="Lindblad-Toh K."/>
            <person name="Llopart A."/>
            <person name="Long M."/>
            <person name="Low L."/>
            <person name="Lozovsky E."/>
            <person name="Lu J."/>
            <person name="Luo M."/>
            <person name="Machado C.A."/>
            <person name="Makalowski W."/>
            <person name="Marzo M."/>
            <person name="Matsuda M."/>
            <person name="Matzkin L."/>
            <person name="McAllister B."/>
            <person name="McBride C.S."/>
            <person name="McKernan B."/>
            <person name="McKernan K."/>
            <person name="Mendez-Lago M."/>
            <person name="Minx P."/>
            <person name="Mollenhauer M.U."/>
            <person name="Montooth K."/>
            <person name="Mount S.M."/>
            <person name="Mu X."/>
            <person name="Myers E."/>
            <person name="Negre B."/>
            <person name="Newfeld S."/>
            <person name="Nielsen R."/>
            <person name="Noor M.A."/>
            <person name="O'Grady P."/>
            <person name="Pachter L."/>
            <person name="Papaceit M."/>
            <person name="Parisi M.J."/>
            <person name="Parisi M."/>
            <person name="Parts L."/>
            <person name="Pedersen J.S."/>
            <person name="Pesole G."/>
            <person name="Phillippy A.M."/>
            <person name="Ponting C.P."/>
            <person name="Pop M."/>
            <person name="Porcelli D."/>
            <person name="Powell J.R."/>
            <person name="Prohaska S."/>
            <person name="Pruitt K."/>
            <person name="Puig M."/>
            <person name="Quesneville H."/>
            <person name="Ram K.R."/>
            <person name="Rand D."/>
            <person name="Rasmussen M.D."/>
            <person name="Reed L.K."/>
            <person name="Reenan R."/>
            <person name="Reily A."/>
            <person name="Remington K.A."/>
            <person name="Rieger T.T."/>
            <person name="Ritchie M.G."/>
            <person name="Robin C."/>
            <person name="Rogers Y.H."/>
            <person name="Rohde C."/>
            <person name="Rozas J."/>
            <person name="Rubenfield M.J."/>
            <person name="Ruiz A."/>
            <person name="Russo S."/>
            <person name="Salzberg S.L."/>
            <person name="Sanchez-Gracia A."/>
            <person name="Saranga D.J."/>
            <person name="Sato H."/>
            <person name="Schaeffer S.W."/>
            <person name="Schatz M.C."/>
            <person name="Schlenke T."/>
            <person name="Schwartz R."/>
            <person name="Segarra C."/>
            <person name="Singh R.S."/>
            <person name="Sirot L."/>
            <person name="Sirota M."/>
            <person name="Sisneros N.B."/>
            <person name="Smith C.D."/>
            <person name="Smith T.F."/>
            <person name="Spieth J."/>
            <person name="Stage D.E."/>
            <person name="Stark A."/>
            <person name="Stephan W."/>
            <person name="Strausberg R.L."/>
            <person name="Strempel S."/>
            <person name="Sturgill D."/>
            <person name="Sutton G."/>
            <person name="Sutton G.G."/>
            <person name="Tao W."/>
            <person name="Teichmann S."/>
            <person name="Tobari Y.N."/>
            <person name="Tomimura Y."/>
            <person name="Tsolas J.M."/>
            <person name="Valente V.L."/>
            <person name="Venter E."/>
            <person name="Venter J.C."/>
            <person name="Vicario S."/>
            <person name="Vieira F.G."/>
            <person name="Vilella A.J."/>
            <person name="Villasante A."/>
            <person name="Walenz B."/>
            <person name="Wang J."/>
            <person name="Wasserman M."/>
            <person name="Watts T."/>
            <person name="Wilson D."/>
            <person name="Wilson R.K."/>
            <person name="Wing R.A."/>
            <person name="Wolfner M.F."/>
            <person name="Wong A."/>
            <person name="Wong G.K."/>
            <person name="Wu C.I."/>
            <person name="Wu G."/>
            <person name="Yamamoto D."/>
            <person name="Yang H.P."/>
            <person name="Yang S.P."/>
            <person name="Yorke J.A."/>
            <person name="Yoshida K."/>
            <person name="Zdobnov E."/>
            <person name="Zhang P."/>
            <person name="Zhang Y."/>
            <person name="Zimin A.V."/>
            <person name="Baldwin J."/>
            <person name="Abdouelleil A."/>
            <person name="Abdulkadir J."/>
            <person name="Abebe A."/>
            <person name="Abera B."/>
            <person name="Abreu J."/>
            <person name="Acer S.C."/>
            <person name="Aftuck L."/>
            <person name="Alexander A."/>
            <person name="An P."/>
            <person name="Anderson E."/>
            <person name="Anderson S."/>
            <person name="Arachi H."/>
            <person name="Azer M."/>
            <person name="Bachantsang P."/>
            <person name="Barry A."/>
            <person name="Bayul T."/>
            <person name="Berlin A."/>
            <person name="Bessette D."/>
            <person name="Bloom T."/>
            <person name="Blye J."/>
            <person name="Boguslavskiy L."/>
            <person name="Bonnet C."/>
            <person name="Boukhgalter B."/>
            <person name="Bourzgui I."/>
            <person name="Brown A."/>
            <person name="Cahill P."/>
            <person name="Channer S."/>
            <person name="Cheshatsang Y."/>
            <person name="Chuda L."/>
            <person name="Citroen M."/>
            <person name="Collymore A."/>
            <person name="Cooke P."/>
            <person name="Costello M."/>
            <person name="D'Aco K."/>
            <person name="Daza R."/>
            <person name="De Haan G."/>
            <person name="DeGray S."/>
            <person name="DeMaso C."/>
            <person name="Dhargay N."/>
            <person name="Dooley K."/>
            <person name="Dooley E."/>
            <person name="Doricent M."/>
            <person name="Dorje P."/>
            <person name="Dorjee K."/>
            <person name="Dupes A."/>
            <person name="Elong R."/>
            <person name="Falk J."/>
            <person name="Farina A."/>
            <person name="Faro S."/>
            <person name="Ferguson D."/>
            <person name="Fisher S."/>
            <person name="Foley C.D."/>
            <person name="Franke A."/>
            <person name="Friedrich D."/>
            <person name="Gadbois L."/>
            <person name="Gearin G."/>
            <person name="Gearin C.R."/>
            <person name="Giannoukos G."/>
            <person name="Goode T."/>
            <person name="Graham J."/>
            <person name="Grandbois E."/>
            <person name="Grewal S."/>
            <person name="Gyaltsen K."/>
            <person name="Hafez N."/>
            <person name="Hagos B."/>
            <person name="Hall J."/>
            <person name="Henson C."/>
            <person name="Hollinger A."/>
            <person name="Honan T."/>
            <person name="Huard M.D."/>
            <person name="Hughes L."/>
            <person name="Hurhula B."/>
            <person name="Husby M.E."/>
            <person name="Kamat A."/>
            <person name="Kanga B."/>
            <person name="Kashin S."/>
            <person name="Khazanovich D."/>
            <person name="Kisner P."/>
            <person name="Lance K."/>
            <person name="Lara M."/>
            <person name="Lee W."/>
            <person name="Lennon N."/>
            <person name="Letendre F."/>
            <person name="LeVine R."/>
            <person name="Lipovsky A."/>
            <person name="Liu X."/>
            <person name="Liu J."/>
            <person name="Liu S."/>
            <person name="Lokyitsang T."/>
            <person name="Lokyitsang Y."/>
            <person name="Lubonja R."/>
            <person name="Lui A."/>
            <person name="MacDonald P."/>
            <person name="Magnisalis V."/>
            <person name="Maru K."/>
            <person name="Matthews C."/>
            <person name="McCusker W."/>
            <person name="McDonough S."/>
            <person name="Mehta T."/>
            <person name="Meldrim J."/>
            <person name="Meneus L."/>
            <person name="Mihai O."/>
            <person name="Mihalev A."/>
            <person name="Mihova T."/>
            <person name="Mittelman R."/>
            <person name="Mlenga V."/>
            <person name="Montmayeur A."/>
            <person name="Mulrain L."/>
            <person name="Navidi A."/>
            <person name="Naylor J."/>
            <person name="Negash T."/>
            <person name="Nguyen T."/>
            <person name="Nguyen N."/>
            <person name="Nicol R."/>
            <person name="Norbu C."/>
            <person name="Norbu N."/>
            <person name="Novod N."/>
            <person name="O'Neill B."/>
            <person name="Osman S."/>
            <person name="Markiewicz E."/>
            <person name="Oyono O.L."/>
            <person name="Patti C."/>
            <person name="Phunkhang P."/>
            <person name="Pierre F."/>
            <person name="Priest M."/>
            <person name="Raghuraman S."/>
            <person name="Rege F."/>
            <person name="Reyes R."/>
            <person name="Rise C."/>
            <person name="Rogov P."/>
            <person name="Ross K."/>
            <person name="Ryan E."/>
            <person name="Settipalli S."/>
            <person name="Shea T."/>
            <person name="Sherpa N."/>
            <person name="Shi L."/>
            <person name="Shih D."/>
            <person name="Sparrow T."/>
            <person name="Spaulding J."/>
            <person name="Stalker J."/>
            <person name="Stange-Thomann N."/>
            <person name="Stavropoulos S."/>
            <person name="Stone C."/>
            <person name="Strader C."/>
            <person name="Tesfaye S."/>
            <person name="Thomson T."/>
            <person name="Thoulutsang Y."/>
            <person name="Thoulutsang D."/>
            <person name="Topham K."/>
            <person name="Topping I."/>
            <person name="Tsamla T."/>
            <person name="Vassiliev H."/>
            <person name="Vo A."/>
            <person name="Wangchuk T."/>
            <person name="Wangdi T."/>
            <person name="Weiand M."/>
            <person name="Wilkinson J."/>
            <person name="Wilson A."/>
            <person name="Yadav S."/>
            <person name="Young G."/>
            <person name="Yu Q."/>
            <person name="Zembek L."/>
            <person name="Zhong D."/>
            <person name="Zimmer A."/>
            <person name="Zwirko Z."/>
            <person name="Jaffe D.B."/>
            <person name="Alvarez P."/>
            <person name="Brockman W."/>
            <person name="Butler J."/>
            <person name="Chin C."/>
            <person name="Gnerre S."/>
            <person name="Grabherr M."/>
            <person name="Kleber M."/>
            <person name="Mauceli E."/>
            <person name="MacCallum I."/>
        </authorList>
    </citation>
    <scope>NUCLEOTIDE SEQUENCE [LARGE SCALE GENOMIC DNA]</scope>
    <source>
        <strain evidence="6">Tucson 14030-0811.24</strain>
    </source>
</reference>
<dbReference type="InterPro" id="IPR036400">
    <property type="entry name" value="Cyt_B5-like_heme/steroid_sf"/>
</dbReference>
<dbReference type="Gene3D" id="3.10.120.10">
    <property type="entry name" value="Cytochrome b5-like heme/steroid binding domain"/>
    <property type="match status" value="1"/>
</dbReference>
<dbReference type="GO" id="GO:0016020">
    <property type="term" value="C:membrane"/>
    <property type="evidence" value="ECO:0007669"/>
    <property type="project" value="TreeGrafter"/>
</dbReference>
<name>B4NPG3_DROWI</name>
<accession>B4NPG3</accession>
<keyword evidence="3" id="KW-0472">Membrane</keyword>
<organism evidence="5 6">
    <name type="scientific">Drosophila willistoni</name>
    <name type="common">Fruit fly</name>
    <dbReference type="NCBI Taxonomy" id="7260"/>
    <lineage>
        <taxon>Eukaryota</taxon>
        <taxon>Metazoa</taxon>
        <taxon>Ecdysozoa</taxon>
        <taxon>Arthropoda</taxon>
        <taxon>Hexapoda</taxon>
        <taxon>Insecta</taxon>
        <taxon>Pterygota</taxon>
        <taxon>Neoptera</taxon>
        <taxon>Endopterygota</taxon>
        <taxon>Diptera</taxon>
        <taxon>Brachycera</taxon>
        <taxon>Muscomorpha</taxon>
        <taxon>Ephydroidea</taxon>
        <taxon>Drosophilidae</taxon>
        <taxon>Drosophila</taxon>
        <taxon>Sophophora</taxon>
    </lineage>
</organism>
<keyword evidence="3" id="KW-1133">Transmembrane helix</keyword>
<gene>
    <name evidence="5" type="primary">Dwil\GK15245</name>
    <name evidence="5" type="ORF">Dwil_GK15245</name>
</gene>
<feature type="compositionally biased region" description="Polar residues" evidence="2">
    <location>
        <begin position="250"/>
        <end position="263"/>
    </location>
</feature>
<evidence type="ECO:0000256" key="2">
    <source>
        <dbReference type="SAM" id="MobiDB-lite"/>
    </source>
</evidence>
<dbReference type="FunFam" id="3.10.120.10:FF:000003">
    <property type="entry name" value="membrane-associated progesterone receptor component 1"/>
    <property type="match status" value="1"/>
</dbReference>
<dbReference type="EMBL" id="CH964291">
    <property type="protein sequence ID" value="EDW86403.2"/>
    <property type="molecule type" value="Genomic_DNA"/>
</dbReference>
<dbReference type="Proteomes" id="UP000007798">
    <property type="component" value="Unassembled WGS sequence"/>
</dbReference>
<dbReference type="Pfam" id="PF00173">
    <property type="entry name" value="Cyt-b5"/>
    <property type="match status" value="1"/>
</dbReference>
<evidence type="ECO:0000313" key="6">
    <source>
        <dbReference type="Proteomes" id="UP000007798"/>
    </source>
</evidence>
<sequence length="298" mass="33434">MAEENLLHNMEVDVGSGLEELIKAAEEESLKIYHKEKASYITPPAADTTFITDILGEIFYSPFNLLLLAIICFLVYKIVRDRTEVPTVGSQKPIEPHLPKIRRDFTIQELRHYDGNQPDGRVLLAVNGNVFDVSKGRRFYGPGGPYATFAGRDASRNLATFSVQANDKDDYDDLSDLSAVEMDSVREWEMQFTEKYDLVGKLLRKGEQPTNYDDDEEDENIGNNEEISCLAKEPEANANIQSDGLRERQPNTTATMSESNNLQTERDLETSNENLVAGSHISLSTMSNSHIARDSTDC</sequence>
<dbReference type="SMR" id="B4NPG3"/>
<dbReference type="SUPFAM" id="SSF55856">
    <property type="entry name" value="Cytochrome b5-like heme/steroid binding domain"/>
    <property type="match status" value="1"/>
</dbReference>
<comment type="similarity">
    <text evidence="1">Belongs to the cytochrome b5 family. MAPR subfamily.</text>
</comment>
<dbReference type="HOGENOM" id="CLU_964026_0_0_1"/>
<dbReference type="FunCoup" id="B4NPG3">
    <property type="interactions" value="1667"/>
</dbReference>
<evidence type="ECO:0000256" key="3">
    <source>
        <dbReference type="SAM" id="Phobius"/>
    </source>
</evidence>
<feature type="domain" description="Cytochrome b5 heme-binding" evidence="4">
    <location>
        <begin position="105"/>
        <end position="203"/>
    </location>
</feature>
<dbReference type="PANTHER" id="PTHR10281">
    <property type="entry name" value="MEMBRANE-ASSOCIATED PROGESTERONE RECEPTOR COMPONENT-RELATED"/>
    <property type="match status" value="1"/>
</dbReference>
<dbReference type="InParanoid" id="B4NPG3"/>
<dbReference type="GO" id="GO:0005783">
    <property type="term" value="C:endoplasmic reticulum"/>
    <property type="evidence" value="ECO:0007669"/>
    <property type="project" value="TreeGrafter"/>
</dbReference>
<dbReference type="InterPro" id="IPR050577">
    <property type="entry name" value="MAPR/NEUFC/NENF-like"/>
</dbReference>
<evidence type="ECO:0000313" key="5">
    <source>
        <dbReference type="EMBL" id="EDW86403.2"/>
    </source>
</evidence>
<feature type="transmembrane region" description="Helical" evidence="3">
    <location>
        <begin position="58"/>
        <end position="76"/>
    </location>
</feature>
<dbReference type="eggNOG" id="KOG1110">
    <property type="taxonomic scope" value="Eukaryota"/>
</dbReference>
<dbReference type="AlphaFoldDB" id="B4NPG3"/>
<proteinExistence type="inferred from homology"/>
<dbReference type="STRING" id="7260.B4NPG3"/>
<keyword evidence="6" id="KW-1185">Reference proteome</keyword>
<dbReference type="KEGG" id="dwi:6652985"/>
<evidence type="ECO:0000259" key="4">
    <source>
        <dbReference type="SMART" id="SM01117"/>
    </source>
</evidence>
<feature type="region of interest" description="Disordered" evidence="2">
    <location>
        <begin position="233"/>
        <end position="266"/>
    </location>
</feature>
<dbReference type="InterPro" id="IPR001199">
    <property type="entry name" value="Cyt_B5-like_heme/steroid-bd"/>
</dbReference>
<dbReference type="SMART" id="SM01117">
    <property type="entry name" value="Cyt-b5"/>
    <property type="match status" value="1"/>
</dbReference>
<dbReference type="OrthoDB" id="547796at2759"/>